<keyword evidence="1" id="KW-1133">Transmembrane helix</keyword>
<protein>
    <submittedName>
        <fullName evidence="2">Uncharacterized protein</fullName>
    </submittedName>
</protein>
<evidence type="ECO:0000313" key="2">
    <source>
        <dbReference type="EMBL" id="NAS25732.1"/>
    </source>
</evidence>
<gene>
    <name evidence="2" type="ORF">GT755_29130</name>
</gene>
<keyword evidence="1" id="KW-0812">Transmembrane</keyword>
<evidence type="ECO:0000256" key="1">
    <source>
        <dbReference type="SAM" id="Phobius"/>
    </source>
</evidence>
<proteinExistence type="predicted"/>
<reference evidence="2 3" key="1">
    <citation type="submission" date="2020-01" db="EMBL/GenBank/DDBJ databases">
        <title>Herbidospora sp. NEAU-GS84 nov., a novel actinomycete isolated from soil.</title>
        <authorList>
            <person name="Han L."/>
        </authorList>
    </citation>
    <scope>NUCLEOTIDE SEQUENCE [LARGE SCALE GENOMIC DNA]</scope>
    <source>
        <strain evidence="2 3">NEAU-GS84</strain>
    </source>
</reference>
<evidence type="ECO:0000313" key="3">
    <source>
        <dbReference type="Proteomes" id="UP000479526"/>
    </source>
</evidence>
<dbReference type="RefSeq" id="WP_161482772.1">
    <property type="nucleotide sequence ID" value="NZ_WXEW01000009.1"/>
</dbReference>
<organism evidence="2 3">
    <name type="scientific">Herbidospora solisilvae</name>
    <dbReference type="NCBI Taxonomy" id="2696284"/>
    <lineage>
        <taxon>Bacteria</taxon>
        <taxon>Bacillati</taxon>
        <taxon>Actinomycetota</taxon>
        <taxon>Actinomycetes</taxon>
        <taxon>Streptosporangiales</taxon>
        <taxon>Streptosporangiaceae</taxon>
        <taxon>Herbidospora</taxon>
    </lineage>
</organism>
<dbReference type="AlphaFoldDB" id="A0A7C9NLN6"/>
<feature type="transmembrane region" description="Helical" evidence="1">
    <location>
        <begin position="112"/>
        <end position="140"/>
    </location>
</feature>
<accession>A0A7C9NLN6</accession>
<sequence length="145" mass="16143">MRTAYVQQAGQDSCVRGVVRDFQPRRERSMTSGDMEMESWHFRIERHDASGNRLAPVPVEMKGLTFVGALSNGDEVSVRGVWRDGTLRVQELTNLTTNAYVRAKDYRVARTAVMIAVLVGFVVVVTIILSVAVSMCSAPWPPEMP</sequence>
<comment type="caution">
    <text evidence="2">The sequence shown here is derived from an EMBL/GenBank/DDBJ whole genome shotgun (WGS) entry which is preliminary data.</text>
</comment>
<dbReference type="EMBL" id="WXEW01000009">
    <property type="protein sequence ID" value="NAS25732.1"/>
    <property type="molecule type" value="Genomic_DNA"/>
</dbReference>
<keyword evidence="1" id="KW-0472">Membrane</keyword>
<dbReference type="Proteomes" id="UP000479526">
    <property type="component" value="Unassembled WGS sequence"/>
</dbReference>
<name>A0A7C9NLN6_9ACTN</name>
<keyword evidence="3" id="KW-1185">Reference proteome</keyword>